<keyword evidence="2" id="KW-1185">Reference proteome</keyword>
<evidence type="ECO:0000313" key="1">
    <source>
        <dbReference type="EMBL" id="KAH8006269.1"/>
    </source>
</evidence>
<dbReference type="Proteomes" id="UP000827872">
    <property type="component" value="Linkage Group LG06"/>
</dbReference>
<accession>A0ACB8FMH0</accession>
<reference evidence="1" key="1">
    <citation type="submission" date="2021-08" db="EMBL/GenBank/DDBJ databases">
        <title>The first chromosome-level gecko genome reveals the dynamic sex chromosomes of Neotropical dwarf geckos (Sphaerodactylidae: Sphaerodactylus).</title>
        <authorList>
            <person name="Pinto B.J."/>
            <person name="Keating S.E."/>
            <person name="Gamble T."/>
        </authorList>
    </citation>
    <scope>NUCLEOTIDE SEQUENCE</scope>
    <source>
        <strain evidence="1">TG3544</strain>
    </source>
</reference>
<gene>
    <name evidence="1" type="ORF">K3G42_001327</name>
</gene>
<dbReference type="EMBL" id="CM037619">
    <property type="protein sequence ID" value="KAH8006269.1"/>
    <property type="molecule type" value="Genomic_DNA"/>
</dbReference>
<organism evidence="1 2">
    <name type="scientific">Sphaerodactylus townsendi</name>
    <dbReference type="NCBI Taxonomy" id="933632"/>
    <lineage>
        <taxon>Eukaryota</taxon>
        <taxon>Metazoa</taxon>
        <taxon>Chordata</taxon>
        <taxon>Craniata</taxon>
        <taxon>Vertebrata</taxon>
        <taxon>Euteleostomi</taxon>
        <taxon>Lepidosauria</taxon>
        <taxon>Squamata</taxon>
        <taxon>Bifurcata</taxon>
        <taxon>Gekkota</taxon>
        <taxon>Sphaerodactylidae</taxon>
        <taxon>Sphaerodactylus</taxon>
    </lineage>
</organism>
<protein>
    <submittedName>
        <fullName evidence="1">Uncharacterized protein</fullName>
    </submittedName>
</protein>
<proteinExistence type="predicted"/>
<evidence type="ECO:0000313" key="2">
    <source>
        <dbReference type="Proteomes" id="UP000827872"/>
    </source>
</evidence>
<comment type="caution">
    <text evidence="1">The sequence shown here is derived from an EMBL/GenBank/DDBJ whole genome shotgun (WGS) entry which is preliminary data.</text>
</comment>
<name>A0ACB8FMH0_9SAUR</name>
<sequence length="511" mass="59162">MNGYLLVERSKTIAEDQNLIKTPLPESQTKQSCKTKAEKRIKQEEKDSGTKKIKQEEKATEKGYACEKATTPIKGTGEKGEASAANEKKQQKATEKGNTCEKAATPIKGTEEKGEAHASNEKKQQFDQNSKNQQKNRSQMNFGDDITVYFHAILSKDFKLDPKNHKVFVRAQGISGYRDWNNVCELTCSENLGQHGYLLEGWVTISKDNMNKWIPYKYYVLCGKGKWEFIYKVCHEGQVVNRCMFIPQDKLSGTEWHQYDDIICADPDWWNRVKERIPGMKNAEKNVVEGKQIAAKVMLKGLFSMLHSWTPINVKNFFQQFYQFYSVNSKPWIHDGRPVVWTALEFGAEQVKQLILDYLRESACQFIDQNSTNSSSHNTLVRDKLGLALIFLQLGERYNLPISDGDLIQLCRSLCLEKPREEVKNEIHSIKDVFSDSLWIKRCLIDLYNSCIEKQIHQWVWTIPVHHLFSASIDSHCFHVNSLLDSEERWAGLEGLMFAEYRNKWQYSRKR</sequence>